<keyword evidence="2" id="KW-0547">Nucleotide-binding</keyword>
<keyword evidence="4" id="KW-0067">ATP-binding</keyword>
<evidence type="ECO:0000259" key="5">
    <source>
        <dbReference type="PROSITE" id="PS50011"/>
    </source>
</evidence>
<keyword evidence="1" id="KW-0808">Transferase</keyword>
<protein>
    <submittedName>
        <fullName evidence="6">SIR2 family protein</fullName>
    </submittedName>
</protein>
<dbReference type="InterPro" id="IPR000719">
    <property type="entry name" value="Prot_kinase_dom"/>
</dbReference>
<dbReference type="Proteomes" id="UP001284601">
    <property type="component" value="Unassembled WGS sequence"/>
</dbReference>
<dbReference type="Gene3D" id="3.30.200.20">
    <property type="entry name" value="Phosphorylase Kinase, domain 1"/>
    <property type="match status" value="1"/>
</dbReference>
<evidence type="ECO:0000313" key="7">
    <source>
        <dbReference type="Proteomes" id="UP001284601"/>
    </source>
</evidence>
<dbReference type="Gene3D" id="1.10.510.10">
    <property type="entry name" value="Transferase(Phosphotransferase) domain 1"/>
    <property type="match status" value="1"/>
</dbReference>
<evidence type="ECO:0000313" key="6">
    <source>
        <dbReference type="EMBL" id="MDW5595934.1"/>
    </source>
</evidence>
<gene>
    <name evidence="6" type="ORF">R7226_16415</name>
</gene>
<evidence type="ECO:0000256" key="4">
    <source>
        <dbReference type="ARBA" id="ARBA00022840"/>
    </source>
</evidence>
<sequence length="790" mass="88660">MGFDTQQDAYRALRAIVAERTRPILAFVGSGASAEAGLPTWAGLRSALVEALLEKAEGLDAPGNRKTRGLAGRAAAEDNLWLAFELLRNGLGRTTFRELIREQFQDVHRVDPPEVYGRLWELGIKGMLTLNLDRLAVRSLTDTLPSMTHIEHSGEAVYRLRSNLTGPRPFVGNLHGMLEDTDTWVFTQTQLANLKAKPQYQSFFDSVFSQFVVIFVGISVEDVAVGGHLERLAGLDMELPVHFWISHRKNLQIDRWAEDVGVRMIRYTADGHDHSELGELFHDLAAFVSRDSPDVPRIHLEAPPTRDIVALPPQEEVLTWNAREIRSTLNGHAVELLSVETPESYAAYDEFSSNYDEAIYRAWYTTDKPPNNELLGYVLKERAARGAFGVVYRALARDGRQVAIKVLLDEVRQDPDALQSFRRGVRSMRILERHNVDGMGRYLDASEIPAFVVMDWIDGPNLAEAKESGMLNDWQAVLEIAARLVSIIRTAHSLPERVLHRDIRPSNVMLRGFWNDPDDYEVIVLDFDLSWHKGAAEKSVLHTTSLGYLAPEQLRPVPGSSTRSALVDSFGLGMTLLYLCTGAEPFTDQHRHRDWQDEVRNACEELPAVEWRSLPSRAARLIIRATQEQQSSRLDLAEMYRELSLLGSTLTSPATLRAPELVTEELAARSEIMNQYRWSEDNAEAIRDAGTGLRLALRADLTNDLIELTVRHDNTGVEERGRVGKYISRNARSLGEQLAASGWKIRDSAIGQGSVSIRATILARTIAQDVTRAAELLDRGLGRLVYERNR</sequence>
<dbReference type="PROSITE" id="PS00109">
    <property type="entry name" value="PROTEIN_KINASE_TYR"/>
    <property type="match status" value="1"/>
</dbReference>
<evidence type="ECO:0000256" key="1">
    <source>
        <dbReference type="ARBA" id="ARBA00022679"/>
    </source>
</evidence>
<dbReference type="InterPro" id="IPR011009">
    <property type="entry name" value="Kinase-like_dom_sf"/>
</dbReference>
<dbReference type="Pfam" id="PF13289">
    <property type="entry name" value="SIR2_2"/>
    <property type="match status" value="1"/>
</dbReference>
<dbReference type="PANTHER" id="PTHR44329">
    <property type="entry name" value="SERINE/THREONINE-PROTEIN KINASE TNNI3K-RELATED"/>
    <property type="match status" value="1"/>
</dbReference>
<organism evidence="6 7">
    <name type="scientific">Conexibacter stalactiti</name>
    <dbReference type="NCBI Taxonomy" id="1940611"/>
    <lineage>
        <taxon>Bacteria</taxon>
        <taxon>Bacillati</taxon>
        <taxon>Actinomycetota</taxon>
        <taxon>Thermoleophilia</taxon>
        <taxon>Solirubrobacterales</taxon>
        <taxon>Conexibacteraceae</taxon>
        <taxon>Conexibacter</taxon>
    </lineage>
</organism>
<dbReference type="PROSITE" id="PS50011">
    <property type="entry name" value="PROTEIN_KINASE_DOM"/>
    <property type="match status" value="1"/>
</dbReference>
<evidence type="ECO:0000256" key="2">
    <source>
        <dbReference type="ARBA" id="ARBA00022741"/>
    </source>
</evidence>
<keyword evidence="3" id="KW-0418">Kinase</keyword>
<dbReference type="EMBL" id="JAWSTH010000043">
    <property type="protein sequence ID" value="MDW5595934.1"/>
    <property type="molecule type" value="Genomic_DNA"/>
</dbReference>
<name>A0ABU4HT43_9ACTN</name>
<reference evidence="7" key="1">
    <citation type="submission" date="2023-07" db="EMBL/GenBank/DDBJ databases">
        <title>Conexibacter stalactiti sp. nov., isolated from stalactites in a lava cave and emended description of the genus Conexibacter.</title>
        <authorList>
            <person name="Lee S.D."/>
        </authorList>
    </citation>
    <scope>NUCLEOTIDE SEQUENCE [LARGE SCALE GENOMIC DNA]</scope>
    <source>
        <strain evidence="7">KCTC 39840</strain>
    </source>
</reference>
<dbReference type="SMART" id="SM00220">
    <property type="entry name" value="S_TKc"/>
    <property type="match status" value="1"/>
</dbReference>
<comment type="caution">
    <text evidence="6">The sequence shown here is derived from an EMBL/GenBank/DDBJ whole genome shotgun (WGS) entry which is preliminary data.</text>
</comment>
<dbReference type="SUPFAM" id="SSF56112">
    <property type="entry name" value="Protein kinase-like (PK-like)"/>
    <property type="match status" value="1"/>
</dbReference>
<dbReference type="PANTHER" id="PTHR44329:SF288">
    <property type="entry name" value="MITOGEN-ACTIVATED PROTEIN KINASE KINASE KINASE 20"/>
    <property type="match status" value="1"/>
</dbReference>
<accession>A0ABU4HT43</accession>
<dbReference type="InterPro" id="IPR008266">
    <property type="entry name" value="Tyr_kinase_AS"/>
</dbReference>
<keyword evidence="7" id="KW-1185">Reference proteome</keyword>
<dbReference type="InterPro" id="IPR051681">
    <property type="entry name" value="Ser/Thr_Kinases-Pseudokinases"/>
</dbReference>
<dbReference type="Pfam" id="PF00069">
    <property type="entry name" value="Pkinase"/>
    <property type="match status" value="1"/>
</dbReference>
<proteinExistence type="predicted"/>
<reference evidence="6 7" key="2">
    <citation type="submission" date="2023-10" db="EMBL/GenBank/DDBJ databases">
        <authorList>
            <person name="Han X.F."/>
        </authorList>
    </citation>
    <scope>NUCLEOTIDE SEQUENCE [LARGE SCALE GENOMIC DNA]</scope>
    <source>
        <strain evidence="6 7">KCTC 39840</strain>
    </source>
</reference>
<dbReference type="RefSeq" id="WP_318598279.1">
    <property type="nucleotide sequence ID" value="NZ_JAWSTH010000043.1"/>
</dbReference>
<feature type="domain" description="Protein kinase" evidence="5">
    <location>
        <begin position="377"/>
        <end position="646"/>
    </location>
</feature>
<evidence type="ECO:0000256" key="3">
    <source>
        <dbReference type="ARBA" id="ARBA00022777"/>
    </source>
</evidence>